<evidence type="ECO:0000313" key="2">
    <source>
        <dbReference type="Proteomes" id="UP000658127"/>
    </source>
</evidence>
<dbReference type="EMBL" id="BMNE01000006">
    <property type="protein sequence ID" value="GGN91237.1"/>
    <property type="molecule type" value="Genomic_DNA"/>
</dbReference>
<sequence length="145" mass="16329">MTTETHTEAPAIVDTVKPTADGFGPIVVKVGPGGGRTQRFTGRKVGESRQVTRKAVEVVRVFLTHKGNYVVQKQIAEWSEFSLPENWTRDWKNWRAMVGIGEQDWGDFTVEVVDSLEALRDQVPPKVYLTIVDRVSHPLIQDLDI</sequence>
<gene>
    <name evidence="1" type="ORF">GCM10011610_51300</name>
</gene>
<accession>A0ABQ2KRM2</accession>
<name>A0ABQ2KRM2_9NOCA</name>
<dbReference type="RefSeq" id="WP_189033007.1">
    <property type="nucleotide sequence ID" value="NZ_BMNE01000006.1"/>
</dbReference>
<evidence type="ECO:0008006" key="3">
    <source>
        <dbReference type="Google" id="ProtNLM"/>
    </source>
</evidence>
<dbReference type="Proteomes" id="UP000658127">
    <property type="component" value="Unassembled WGS sequence"/>
</dbReference>
<reference evidence="2" key="1">
    <citation type="journal article" date="2019" name="Int. J. Syst. Evol. Microbiol.">
        <title>The Global Catalogue of Microorganisms (GCM) 10K type strain sequencing project: providing services to taxonomists for standard genome sequencing and annotation.</title>
        <authorList>
            <consortium name="The Broad Institute Genomics Platform"/>
            <consortium name="The Broad Institute Genome Sequencing Center for Infectious Disease"/>
            <person name="Wu L."/>
            <person name="Ma J."/>
        </authorList>
    </citation>
    <scope>NUCLEOTIDE SEQUENCE [LARGE SCALE GENOMIC DNA]</scope>
    <source>
        <strain evidence="2">CGMCC 4.7329</strain>
    </source>
</reference>
<keyword evidence="2" id="KW-1185">Reference proteome</keyword>
<comment type="caution">
    <text evidence="1">The sequence shown here is derived from an EMBL/GenBank/DDBJ whole genome shotgun (WGS) entry which is preliminary data.</text>
</comment>
<organism evidence="1 2">
    <name type="scientific">Nocardia rhizosphaerihabitans</name>
    <dbReference type="NCBI Taxonomy" id="1691570"/>
    <lineage>
        <taxon>Bacteria</taxon>
        <taxon>Bacillati</taxon>
        <taxon>Actinomycetota</taxon>
        <taxon>Actinomycetes</taxon>
        <taxon>Mycobacteriales</taxon>
        <taxon>Nocardiaceae</taxon>
        <taxon>Nocardia</taxon>
    </lineage>
</organism>
<evidence type="ECO:0000313" key="1">
    <source>
        <dbReference type="EMBL" id="GGN91237.1"/>
    </source>
</evidence>
<dbReference type="InterPro" id="IPR027580">
    <property type="entry name" value="EXLDI"/>
</dbReference>
<dbReference type="NCBIfam" id="TIGR04342">
    <property type="entry name" value="EXLDI"/>
    <property type="match status" value="1"/>
</dbReference>
<proteinExistence type="predicted"/>
<protein>
    <recommendedName>
        <fullName evidence="3">EXLDI protein</fullName>
    </recommendedName>
</protein>